<organism evidence="1 2">
    <name type="scientific">Nephila pilipes</name>
    <name type="common">Giant wood spider</name>
    <name type="synonym">Nephila maculata</name>
    <dbReference type="NCBI Taxonomy" id="299642"/>
    <lineage>
        <taxon>Eukaryota</taxon>
        <taxon>Metazoa</taxon>
        <taxon>Ecdysozoa</taxon>
        <taxon>Arthropoda</taxon>
        <taxon>Chelicerata</taxon>
        <taxon>Arachnida</taxon>
        <taxon>Araneae</taxon>
        <taxon>Araneomorphae</taxon>
        <taxon>Entelegynae</taxon>
        <taxon>Araneoidea</taxon>
        <taxon>Nephilidae</taxon>
        <taxon>Nephila</taxon>
    </lineage>
</organism>
<evidence type="ECO:0000313" key="2">
    <source>
        <dbReference type="Proteomes" id="UP000887013"/>
    </source>
</evidence>
<reference evidence="1" key="1">
    <citation type="submission" date="2020-08" db="EMBL/GenBank/DDBJ databases">
        <title>Multicomponent nature underlies the extraordinary mechanical properties of spider dragline silk.</title>
        <authorList>
            <person name="Kono N."/>
            <person name="Nakamura H."/>
            <person name="Mori M."/>
            <person name="Yoshida Y."/>
            <person name="Ohtoshi R."/>
            <person name="Malay A.D."/>
            <person name="Moran D.A.P."/>
            <person name="Tomita M."/>
            <person name="Numata K."/>
            <person name="Arakawa K."/>
        </authorList>
    </citation>
    <scope>NUCLEOTIDE SEQUENCE</scope>
</reference>
<sequence length="60" mass="7331">FEQELDGYYQLCEPLTDHDNDQFQREQERIEKSEQQAKMTVSEKSKLHNYKKVHYAFSFD</sequence>
<dbReference type="AlphaFoldDB" id="A0A8X6UNK8"/>
<dbReference type="Proteomes" id="UP000887013">
    <property type="component" value="Unassembled WGS sequence"/>
</dbReference>
<evidence type="ECO:0000313" key="1">
    <source>
        <dbReference type="EMBL" id="GFU27844.1"/>
    </source>
</evidence>
<keyword evidence="2" id="KW-1185">Reference proteome</keyword>
<protein>
    <submittedName>
        <fullName evidence="1">Uncharacterized protein</fullName>
    </submittedName>
</protein>
<comment type="caution">
    <text evidence="1">The sequence shown here is derived from an EMBL/GenBank/DDBJ whole genome shotgun (WGS) entry which is preliminary data.</text>
</comment>
<dbReference type="EMBL" id="BMAW01032931">
    <property type="protein sequence ID" value="GFU27844.1"/>
    <property type="molecule type" value="Genomic_DNA"/>
</dbReference>
<proteinExistence type="predicted"/>
<accession>A0A8X6UNK8</accession>
<gene>
    <name evidence="1" type="ORF">NPIL_580951</name>
</gene>
<name>A0A8X6UNK8_NEPPI</name>
<feature type="non-terminal residue" evidence="1">
    <location>
        <position position="1"/>
    </location>
</feature>